<dbReference type="STRING" id="390242.SAMN04488024_11334"/>
<keyword evidence="3" id="KW-0808">Transferase</keyword>
<dbReference type="InterPro" id="IPR027417">
    <property type="entry name" value="P-loop_NTPase"/>
</dbReference>
<dbReference type="GO" id="GO:0016301">
    <property type="term" value="F:kinase activity"/>
    <property type="evidence" value="ECO:0007669"/>
    <property type="project" value="UniProtKB-KW"/>
</dbReference>
<reference evidence="4" key="1">
    <citation type="submission" date="2016-10" db="EMBL/GenBank/DDBJ databases">
        <authorList>
            <person name="Varghese N."/>
            <person name="Submissions S."/>
        </authorList>
    </citation>
    <scope>NUCLEOTIDE SEQUENCE [LARGE SCALE GENOMIC DNA]</scope>
    <source>
        <strain evidence="4">DSM 18609</strain>
    </source>
</reference>
<gene>
    <name evidence="3" type="ORF">SAMN04488024_11334</name>
</gene>
<dbReference type="Gene3D" id="3.40.50.300">
    <property type="entry name" value="P-loop containing nucleotide triphosphate hydrolases"/>
    <property type="match status" value="1"/>
</dbReference>
<evidence type="ECO:0000313" key="3">
    <source>
        <dbReference type="EMBL" id="SDE17625.1"/>
    </source>
</evidence>
<protein>
    <submittedName>
        <fullName evidence="3">Adenylate kinase</fullName>
    </submittedName>
</protein>
<organism evidence="3 4">
    <name type="scientific">Pedobacter soli</name>
    <dbReference type="NCBI Taxonomy" id="390242"/>
    <lineage>
        <taxon>Bacteria</taxon>
        <taxon>Pseudomonadati</taxon>
        <taxon>Bacteroidota</taxon>
        <taxon>Sphingobacteriia</taxon>
        <taxon>Sphingobacteriales</taxon>
        <taxon>Sphingobacteriaceae</taxon>
        <taxon>Pedobacter</taxon>
    </lineage>
</organism>
<keyword evidence="4" id="KW-1185">Reference proteome</keyword>
<feature type="domain" description="Restriction endonuclease type IV Mrr" evidence="1">
    <location>
        <begin position="9"/>
        <end position="65"/>
    </location>
</feature>
<evidence type="ECO:0000259" key="2">
    <source>
        <dbReference type="Pfam" id="PF20720"/>
    </source>
</evidence>
<name>A0A1G7AUE6_9SPHI</name>
<dbReference type="SUPFAM" id="SSF52540">
    <property type="entry name" value="P-loop containing nucleoside triphosphate hydrolases"/>
    <property type="match status" value="1"/>
</dbReference>
<dbReference type="EMBL" id="FMZH01000013">
    <property type="protein sequence ID" value="SDE17625.1"/>
    <property type="molecule type" value="Genomic_DNA"/>
</dbReference>
<evidence type="ECO:0000259" key="1">
    <source>
        <dbReference type="Pfam" id="PF04471"/>
    </source>
</evidence>
<accession>A0A1G7AUE6</accession>
<dbReference type="Pfam" id="PF04471">
    <property type="entry name" value="Mrr_cat"/>
    <property type="match status" value="1"/>
</dbReference>
<sequence>MVKYDYTALNDKEFEELVGDLMNREYNLGLQSFKKGKDKGIDLRYASEGNENAIIVQVKQYTSTFKVLFANLKSKEFKKVKKLSPAQYWVVTCLPLSAQEKDLIATLFDGYMTSADCVLGYDDLNRLLRKYKDIEKSWIKLWLTNTTVLNRVLNNAIAGRSEFYRERIISRIKLYVKSRSLADAGEMLKKNRFLLISGQPGVGKTTLADILTYEFLAQKFQLVYVDKNIEEAGDLFEGENRDLKQLIYFDDFLGANRLEIETLQSSESAIVRFIDRVQASKNKYMILTTRTTVLRDARENYEKLNRSNIDLSNRQLVLTDYSTEDKGRILYNHLFHSSIEANRKKEIFRNKNYWKIIDHKNYTPRLIEFFTTRYNLEGIPDGVYLDFVMRNLHNPKEIWRHSYTKQLHAEDRFLVGTLYSFGNMFRYEHYHFDSSVDLIPLRQGYESRLRYEVKENGFIRSNDSFNASLKRLLDGYVHSTVDRDKNTRLSFINPSINDFLTHYFKGSREEAWRVIYGCYFIHQIKYCYEQFINYLDGDQYDSESLSLVQYATARGNTLLPTVHIGAYNEMPEESAYHCEMAALLFKIRYSDEVLIHNAPLIVEHLGQIIYEQINGTCYDMLVEIFDEADEDSLVYQFILNNWEKLIINLWPHTRHEDELEKIERLFAKYGKSMAVFMFSAKNQEIVKEVLAEFVHDETSTWISQDEDELEDDGDIGDLKETVRKRRADIYGRFHLKDTDYDEYHYFADVSLERSAERRASRGAVVNLPDKVKDQAKPAADEEAKRIVDELFVT</sequence>
<dbReference type="GO" id="GO:0003677">
    <property type="term" value="F:DNA binding"/>
    <property type="evidence" value="ECO:0007669"/>
    <property type="project" value="InterPro"/>
</dbReference>
<dbReference type="Proteomes" id="UP000199455">
    <property type="component" value="Unassembled WGS sequence"/>
</dbReference>
<dbReference type="InterPro" id="IPR049050">
    <property type="entry name" value="nSTAND3"/>
</dbReference>
<dbReference type="AlphaFoldDB" id="A0A1G7AUE6"/>
<feature type="domain" description="Novel STAND NTPase 3" evidence="2">
    <location>
        <begin position="175"/>
        <end position="335"/>
    </location>
</feature>
<dbReference type="GO" id="GO:0004519">
    <property type="term" value="F:endonuclease activity"/>
    <property type="evidence" value="ECO:0007669"/>
    <property type="project" value="InterPro"/>
</dbReference>
<dbReference type="RefSeq" id="WP_090772204.1">
    <property type="nucleotide sequence ID" value="NZ_FMZH01000013.1"/>
</dbReference>
<dbReference type="GO" id="GO:0009307">
    <property type="term" value="P:DNA restriction-modification system"/>
    <property type="evidence" value="ECO:0007669"/>
    <property type="project" value="InterPro"/>
</dbReference>
<evidence type="ECO:0000313" key="4">
    <source>
        <dbReference type="Proteomes" id="UP000199455"/>
    </source>
</evidence>
<proteinExistence type="predicted"/>
<dbReference type="InterPro" id="IPR007560">
    <property type="entry name" value="Restrct_endonuc_IV_Mrr"/>
</dbReference>
<dbReference type="Pfam" id="PF20720">
    <property type="entry name" value="nSTAND3"/>
    <property type="match status" value="1"/>
</dbReference>
<keyword evidence="3" id="KW-0418">Kinase</keyword>